<dbReference type="Pfam" id="PF00595">
    <property type="entry name" value="PDZ"/>
    <property type="match status" value="1"/>
</dbReference>
<dbReference type="GO" id="GO:0031941">
    <property type="term" value="C:filamentous actin"/>
    <property type="evidence" value="ECO:0007669"/>
    <property type="project" value="TreeGrafter"/>
</dbReference>
<evidence type="ECO:0000256" key="3">
    <source>
        <dbReference type="ARBA" id="ARBA00023038"/>
    </source>
</evidence>
<evidence type="ECO:0000259" key="4">
    <source>
        <dbReference type="PROSITE" id="PS50106"/>
    </source>
</evidence>
<dbReference type="PANTHER" id="PTHR24214:SF38">
    <property type="entry name" value="PDZ AND LIM DOMAIN PROTEIN ZASP-RELATED"/>
    <property type="match status" value="1"/>
</dbReference>
<dbReference type="GO" id="GO:0005912">
    <property type="term" value="C:adherens junction"/>
    <property type="evidence" value="ECO:0007669"/>
    <property type="project" value="TreeGrafter"/>
</dbReference>
<evidence type="ECO:0000256" key="2">
    <source>
        <dbReference type="ARBA" id="ARBA00022490"/>
    </source>
</evidence>
<dbReference type="GO" id="GO:0061061">
    <property type="term" value="P:muscle structure development"/>
    <property type="evidence" value="ECO:0007669"/>
    <property type="project" value="TreeGrafter"/>
</dbReference>
<keyword evidence="3" id="KW-0479">Metal-binding</keyword>
<dbReference type="GO" id="GO:0005737">
    <property type="term" value="C:cytoplasm"/>
    <property type="evidence" value="ECO:0007669"/>
    <property type="project" value="UniProtKB-SubCell"/>
</dbReference>
<evidence type="ECO:0000313" key="5">
    <source>
        <dbReference type="EMBL" id="ACO12513.1"/>
    </source>
</evidence>
<proteinExistence type="evidence at transcript level"/>
<comment type="subcellular location">
    <subcellularLocation>
        <location evidence="1">Cytoplasm</location>
    </subcellularLocation>
</comment>
<evidence type="ECO:0000256" key="1">
    <source>
        <dbReference type="ARBA" id="ARBA00004496"/>
    </source>
</evidence>
<dbReference type="InterPro" id="IPR001478">
    <property type="entry name" value="PDZ"/>
</dbReference>
<keyword evidence="3" id="KW-0862">Zinc</keyword>
<dbReference type="GO" id="GO:0051371">
    <property type="term" value="F:muscle alpha-actinin binding"/>
    <property type="evidence" value="ECO:0007669"/>
    <property type="project" value="TreeGrafter"/>
</dbReference>
<dbReference type="OrthoDB" id="445995at2759"/>
<feature type="domain" description="PDZ" evidence="4">
    <location>
        <begin position="7"/>
        <end position="90"/>
    </location>
</feature>
<dbReference type="SUPFAM" id="SSF50156">
    <property type="entry name" value="PDZ domain-like"/>
    <property type="match status" value="1"/>
</dbReference>
<dbReference type="Gene3D" id="2.30.42.10">
    <property type="match status" value="1"/>
</dbReference>
<keyword evidence="2" id="KW-0963">Cytoplasm</keyword>
<sequence length="209" mass="23323">MSKEFIEVELIRPNERTPWGLRIGGGKDRGRVLVLEKVTCPSLAYTKGLRAKDYIVEVNGVEVFDLEHNQCACLIKTAGTSLTIKIERGDNIIPNLELAFPKKKASPENSSEPIKPRPYWIRSIESGQGVRSSSGFTTVGKPKISAKQYNSPFEMYSEEALDEIMKEGTLDGNPINFDNIMNPTGREFDSNQSSVLALLNEDPRLKSLF</sequence>
<dbReference type="EMBL" id="BT078089">
    <property type="protein sequence ID" value="ACO12513.1"/>
    <property type="molecule type" value="mRNA"/>
</dbReference>
<dbReference type="InterPro" id="IPR050604">
    <property type="entry name" value="PDZ-LIM_domain"/>
</dbReference>
<dbReference type="SMART" id="SM00228">
    <property type="entry name" value="PDZ"/>
    <property type="match status" value="1"/>
</dbReference>
<dbReference type="GO" id="GO:0030036">
    <property type="term" value="P:actin cytoskeleton organization"/>
    <property type="evidence" value="ECO:0007669"/>
    <property type="project" value="TreeGrafter"/>
</dbReference>
<accession>C1BU10</accession>
<dbReference type="GO" id="GO:0003779">
    <property type="term" value="F:actin binding"/>
    <property type="evidence" value="ECO:0007669"/>
    <property type="project" value="TreeGrafter"/>
</dbReference>
<organism evidence="5">
    <name type="scientific">Lepeophtheirus salmonis</name>
    <name type="common">Salmon louse</name>
    <name type="synonym">Caligus salmonis</name>
    <dbReference type="NCBI Taxonomy" id="72036"/>
    <lineage>
        <taxon>Eukaryota</taxon>
        <taxon>Metazoa</taxon>
        <taxon>Ecdysozoa</taxon>
        <taxon>Arthropoda</taxon>
        <taxon>Crustacea</taxon>
        <taxon>Multicrustacea</taxon>
        <taxon>Hexanauplia</taxon>
        <taxon>Copepoda</taxon>
        <taxon>Siphonostomatoida</taxon>
        <taxon>Caligidae</taxon>
        <taxon>Lepeophtheirus</taxon>
    </lineage>
</organism>
<dbReference type="PROSITE" id="PS50106">
    <property type="entry name" value="PDZ"/>
    <property type="match status" value="1"/>
</dbReference>
<keyword evidence="3" id="KW-0440">LIM domain</keyword>
<dbReference type="AlphaFoldDB" id="C1BU10"/>
<reference evidence="5" key="1">
    <citation type="submission" date="2009-06" db="EMBL/GenBank/DDBJ databases">
        <title>Lepeophtheirus salmonis ESTs and full-length cDNAs.</title>
        <authorList>
            <person name="Yasuike M."/>
            <person name="von Schalburg K."/>
            <person name="Cooper G."/>
            <person name="Leong J."/>
            <person name="Jones S.R.M."/>
            <person name="Koop B.F."/>
        </authorList>
    </citation>
    <scope>NUCLEOTIDE SEQUENCE</scope>
    <source>
        <strain evidence="5">Pacific form</strain>
        <tissue evidence="5">Whole</tissue>
    </source>
</reference>
<dbReference type="PANTHER" id="PTHR24214">
    <property type="entry name" value="PDZ AND LIM DOMAIN PROTEIN ZASP"/>
    <property type="match status" value="1"/>
</dbReference>
<dbReference type="InterPro" id="IPR036034">
    <property type="entry name" value="PDZ_sf"/>
</dbReference>
<gene>
    <name evidence="5" type="primary">PDLI3</name>
</gene>
<protein>
    <submittedName>
        <fullName evidence="5">PDZ and LIM domain protein 3</fullName>
    </submittedName>
</protein>
<name>C1BU10_LEPSM</name>
<dbReference type="GO" id="GO:0001725">
    <property type="term" value="C:stress fiber"/>
    <property type="evidence" value="ECO:0007669"/>
    <property type="project" value="TreeGrafter"/>
</dbReference>